<evidence type="ECO:0000256" key="4">
    <source>
        <dbReference type="ARBA" id="ARBA00023273"/>
    </source>
</evidence>
<name>A0ABP1NAR0_XYLVO</name>
<keyword evidence="4" id="KW-0966">Cell projection</keyword>
<dbReference type="Gene3D" id="2.20.110.10">
    <property type="entry name" value="Histone H3 K4-specific methyltransferase SET7/9 N-terminal domain"/>
    <property type="match status" value="1"/>
</dbReference>
<dbReference type="PANTHER" id="PTHR46437:SF1">
    <property type="entry name" value="MORN REPEAT-CONTAINING PROTEIN 5"/>
    <property type="match status" value="1"/>
</dbReference>
<dbReference type="InterPro" id="IPR042814">
    <property type="entry name" value="Morn5"/>
</dbReference>
<accession>A0ABP1NAR0</accession>
<evidence type="ECO:0000313" key="5">
    <source>
        <dbReference type="EMBL" id="CAL7938082.1"/>
    </source>
</evidence>
<evidence type="ECO:0000256" key="2">
    <source>
        <dbReference type="ARBA" id="ARBA00022846"/>
    </source>
</evidence>
<dbReference type="EMBL" id="CAXAJV020001288">
    <property type="protein sequence ID" value="CAL7938082.1"/>
    <property type="molecule type" value="Genomic_DNA"/>
</dbReference>
<comment type="subcellular location">
    <subcellularLocation>
        <location evidence="1">Cell projection</location>
        <location evidence="1">Cilium</location>
        <location evidence="1">Flagellum</location>
    </subcellularLocation>
</comment>
<dbReference type="SUPFAM" id="SSF82185">
    <property type="entry name" value="Histone H3 K4-specific methyltransferase SET7/9 N-terminal domain"/>
    <property type="match status" value="1"/>
</dbReference>
<comment type="caution">
    <text evidence="5">The sequence shown here is derived from an EMBL/GenBank/DDBJ whole genome shotgun (WGS) entry which is preliminary data.</text>
</comment>
<keyword evidence="3" id="KW-0969">Cilium</keyword>
<evidence type="ECO:0008006" key="7">
    <source>
        <dbReference type="Google" id="ProtNLM"/>
    </source>
</evidence>
<keyword evidence="2" id="KW-0282">Flagellum</keyword>
<sequence>MNLKNLREETRFIDGSEYKGTWNVHGMDGVGKFVLPHNTIFEGEFRDGTFHGHGSAYWPRRQRVDGIWVQGECKKKQYVFNDGLTFREDDWKYCQFPDRRYFACHEHGLNPAGATLRTNSRNEFILPPNCYDSGIGVYDPNTHCITSYRNFKKIIEIPSTKFAKWIKTNCQKAWTEPTGHRKELYENWFSPTFDTKILSTFLPFSNDSFEPWWKRLTTFTRDSTWKQDKTERKCLCHDKALYSVNNVADCQPQIFKIKIPAESILNDIDSPIVSCTQN</sequence>
<evidence type="ECO:0000313" key="6">
    <source>
        <dbReference type="Proteomes" id="UP001642520"/>
    </source>
</evidence>
<protein>
    <recommendedName>
        <fullName evidence="7">MORN repeat-containing protein 5</fullName>
    </recommendedName>
</protein>
<evidence type="ECO:0000256" key="3">
    <source>
        <dbReference type="ARBA" id="ARBA00023069"/>
    </source>
</evidence>
<dbReference type="Proteomes" id="UP001642520">
    <property type="component" value="Unassembled WGS sequence"/>
</dbReference>
<keyword evidence="6" id="KW-1185">Reference proteome</keyword>
<reference evidence="5 6" key="1">
    <citation type="submission" date="2024-08" db="EMBL/GenBank/DDBJ databases">
        <authorList>
            <person name="Will J Nash"/>
            <person name="Angela Man"/>
            <person name="Seanna McTaggart"/>
            <person name="Kendall Baker"/>
            <person name="Tom Barker"/>
            <person name="Leah Catchpole"/>
            <person name="Alex Durrant"/>
            <person name="Karim Gharbi"/>
            <person name="Naomi Irish"/>
            <person name="Gemy Kaithakottil"/>
            <person name="Debby Ku"/>
            <person name="Aaliyah Providence"/>
            <person name="Felix Shaw"/>
            <person name="David Swarbreck"/>
            <person name="Chris Watkins"/>
            <person name="Ann M. McCartney"/>
            <person name="Giulio Formenti"/>
            <person name="Alice Mouton"/>
            <person name="Noel Vella"/>
            <person name="Bjorn M von Reumont"/>
            <person name="Adriana Vella"/>
            <person name="Wilfried Haerty"/>
        </authorList>
    </citation>
    <scope>NUCLEOTIDE SEQUENCE [LARGE SCALE GENOMIC DNA]</scope>
</reference>
<dbReference type="PANTHER" id="PTHR46437">
    <property type="entry name" value="MORN REPEAT-CONTAINING PROTEIN 5"/>
    <property type="match status" value="1"/>
</dbReference>
<organism evidence="5 6">
    <name type="scientific">Xylocopa violacea</name>
    <name type="common">Violet carpenter bee</name>
    <name type="synonym">Apis violacea</name>
    <dbReference type="NCBI Taxonomy" id="135666"/>
    <lineage>
        <taxon>Eukaryota</taxon>
        <taxon>Metazoa</taxon>
        <taxon>Ecdysozoa</taxon>
        <taxon>Arthropoda</taxon>
        <taxon>Hexapoda</taxon>
        <taxon>Insecta</taxon>
        <taxon>Pterygota</taxon>
        <taxon>Neoptera</taxon>
        <taxon>Endopterygota</taxon>
        <taxon>Hymenoptera</taxon>
        <taxon>Apocrita</taxon>
        <taxon>Aculeata</taxon>
        <taxon>Apoidea</taxon>
        <taxon>Anthophila</taxon>
        <taxon>Apidae</taxon>
        <taxon>Xylocopa</taxon>
        <taxon>Xylocopa</taxon>
    </lineage>
</organism>
<proteinExistence type="predicted"/>
<evidence type="ECO:0000256" key="1">
    <source>
        <dbReference type="ARBA" id="ARBA00004230"/>
    </source>
</evidence>
<gene>
    <name evidence="5" type="ORF">XYLVIOL_LOCUS3080</name>
</gene>